<accession>A0A8K0XAD4</accession>
<feature type="region of interest" description="Disordered" evidence="3">
    <location>
        <begin position="1"/>
        <end position="53"/>
    </location>
</feature>
<dbReference type="Gene3D" id="1.20.1250.20">
    <property type="entry name" value="MFS general substrate transporter like domains"/>
    <property type="match status" value="2"/>
</dbReference>
<feature type="transmembrane region" description="Helical" evidence="4">
    <location>
        <begin position="170"/>
        <end position="191"/>
    </location>
</feature>
<feature type="region of interest" description="Disordered" evidence="3">
    <location>
        <begin position="464"/>
        <end position="485"/>
    </location>
</feature>
<keyword evidence="4" id="KW-0812">Transmembrane</keyword>
<dbReference type="SUPFAM" id="SSF103473">
    <property type="entry name" value="MFS general substrate transporter"/>
    <property type="match status" value="1"/>
</dbReference>
<feature type="transmembrane region" description="Helical" evidence="4">
    <location>
        <begin position="427"/>
        <end position="447"/>
    </location>
</feature>
<evidence type="ECO:0000256" key="4">
    <source>
        <dbReference type="SAM" id="Phobius"/>
    </source>
</evidence>
<evidence type="ECO:0000313" key="7">
    <source>
        <dbReference type="Proteomes" id="UP000813385"/>
    </source>
</evidence>
<evidence type="ECO:0000313" key="6">
    <source>
        <dbReference type="EMBL" id="KAH7376205.1"/>
    </source>
</evidence>
<proteinExistence type="inferred from homology"/>
<feature type="transmembrane region" description="Helical" evidence="4">
    <location>
        <begin position="227"/>
        <end position="249"/>
    </location>
</feature>
<feature type="compositionally biased region" description="Basic and acidic residues" evidence="3">
    <location>
        <begin position="11"/>
        <end position="26"/>
    </location>
</feature>
<dbReference type="AlphaFoldDB" id="A0A8K0XAD4"/>
<evidence type="ECO:0000256" key="1">
    <source>
        <dbReference type="ARBA" id="ARBA00004141"/>
    </source>
</evidence>
<evidence type="ECO:0000256" key="2">
    <source>
        <dbReference type="ARBA" id="ARBA00006727"/>
    </source>
</evidence>
<comment type="similarity">
    <text evidence="2">Belongs to the major facilitator superfamily. Monocarboxylate porter (TC 2.A.1.13) family.</text>
</comment>
<keyword evidence="7" id="KW-1185">Reference proteome</keyword>
<dbReference type="Pfam" id="PF07690">
    <property type="entry name" value="MFS_1"/>
    <property type="match status" value="1"/>
</dbReference>
<dbReference type="CDD" id="cd17352">
    <property type="entry name" value="MFS_MCT_SLC16"/>
    <property type="match status" value="1"/>
</dbReference>
<feature type="transmembrane region" description="Helical" evidence="4">
    <location>
        <begin position="139"/>
        <end position="158"/>
    </location>
</feature>
<keyword evidence="4" id="KW-0472">Membrane</keyword>
<reference evidence="6" key="1">
    <citation type="journal article" date="2021" name="Nat. Commun.">
        <title>Genetic determinants of endophytism in the Arabidopsis root mycobiome.</title>
        <authorList>
            <person name="Mesny F."/>
            <person name="Miyauchi S."/>
            <person name="Thiergart T."/>
            <person name="Pickel B."/>
            <person name="Atanasova L."/>
            <person name="Karlsson M."/>
            <person name="Huettel B."/>
            <person name="Barry K.W."/>
            <person name="Haridas S."/>
            <person name="Chen C."/>
            <person name="Bauer D."/>
            <person name="Andreopoulos W."/>
            <person name="Pangilinan J."/>
            <person name="LaButti K."/>
            <person name="Riley R."/>
            <person name="Lipzen A."/>
            <person name="Clum A."/>
            <person name="Drula E."/>
            <person name="Henrissat B."/>
            <person name="Kohler A."/>
            <person name="Grigoriev I.V."/>
            <person name="Martin F.M."/>
            <person name="Hacquard S."/>
        </authorList>
    </citation>
    <scope>NUCLEOTIDE SEQUENCE</scope>
    <source>
        <strain evidence="6">MPI-CAGE-AT-0016</strain>
    </source>
</reference>
<dbReference type="GO" id="GO:0022857">
    <property type="term" value="F:transmembrane transporter activity"/>
    <property type="evidence" value="ECO:0007669"/>
    <property type="project" value="InterPro"/>
</dbReference>
<gene>
    <name evidence="6" type="ORF">B0T11DRAFT_346257</name>
</gene>
<comment type="caution">
    <text evidence="6">The sequence shown here is derived from an EMBL/GenBank/DDBJ whole genome shotgun (WGS) entry which is preliminary data.</text>
</comment>
<name>A0A8K0XAD4_9PEZI</name>
<feature type="transmembrane region" description="Helical" evidence="4">
    <location>
        <begin position="109"/>
        <end position="132"/>
    </location>
</feature>
<comment type="subcellular location">
    <subcellularLocation>
        <location evidence="1">Membrane</location>
        <topology evidence="1">Multi-pass membrane protein</topology>
    </subcellularLocation>
</comment>
<organism evidence="6 7">
    <name type="scientific">Plectosphaerella cucumerina</name>
    <dbReference type="NCBI Taxonomy" id="40658"/>
    <lineage>
        <taxon>Eukaryota</taxon>
        <taxon>Fungi</taxon>
        <taxon>Dikarya</taxon>
        <taxon>Ascomycota</taxon>
        <taxon>Pezizomycotina</taxon>
        <taxon>Sordariomycetes</taxon>
        <taxon>Hypocreomycetidae</taxon>
        <taxon>Glomerellales</taxon>
        <taxon>Plectosphaerellaceae</taxon>
        <taxon>Plectosphaerella</taxon>
    </lineage>
</organism>
<dbReference type="PROSITE" id="PS50850">
    <property type="entry name" value="MFS"/>
    <property type="match status" value="1"/>
</dbReference>
<feature type="transmembrane region" description="Helical" evidence="4">
    <location>
        <begin position="69"/>
        <end position="97"/>
    </location>
</feature>
<dbReference type="GO" id="GO:0016020">
    <property type="term" value="C:membrane"/>
    <property type="evidence" value="ECO:0007669"/>
    <property type="project" value="UniProtKB-SubCell"/>
</dbReference>
<protein>
    <submittedName>
        <fullName evidence="6">Major facilitator superfamily domain-containing protein</fullName>
    </submittedName>
</protein>
<keyword evidence="4" id="KW-1133">Transmembrane helix</keyword>
<dbReference type="InterPro" id="IPR036259">
    <property type="entry name" value="MFS_trans_sf"/>
</dbReference>
<dbReference type="Proteomes" id="UP000813385">
    <property type="component" value="Unassembled WGS sequence"/>
</dbReference>
<evidence type="ECO:0000256" key="3">
    <source>
        <dbReference type="SAM" id="MobiDB-lite"/>
    </source>
</evidence>
<feature type="transmembrane region" description="Helical" evidence="4">
    <location>
        <begin position="360"/>
        <end position="380"/>
    </location>
</feature>
<dbReference type="PANTHER" id="PTHR11360">
    <property type="entry name" value="MONOCARBOXYLATE TRANSPORTER"/>
    <property type="match status" value="1"/>
</dbReference>
<feature type="transmembrane region" description="Helical" evidence="4">
    <location>
        <begin position="335"/>
        <end position="354"/>
    </location>
</feature>
<feature type="transmembrane region" description="Helical" evidence="4">
    <location>
        <begin position="203"/>
        <end position="221"/>
    </location>
</feature>
<dbReference type="EMBL" id="JAGPXD010000001">
    <property type="protein sequence ID" value="KAH7376205.1"/>
    <property type="molecule type" value="Genomic_DNA"/>
</dbReference>
<dbReference type="PANTHER" id="PTHR11360:SF315">
    <property type="entry name" value="TRANSPORTER MCH2-RELATED"/>
    <property type="match status" value="1"/>
</dbReference>
<feature type="domain" description="Major facilitator superfamily (MFS) profile" evidence="5">
    <location>
        <begin position="270"/>
        <end position="501"/>
    </location>
</feature>
<sequence length="501" mass="53985">MVMRNAPMTDDSTRHDTNSRRGDDGLLARPADGDVPGPAAEKGETTIDDSPGTTDVAEKAEFKEGGYGWVVVLCVFLTNAHTWGLNSSYAVFLAYYINSGEFDGASDITFAFVGGLSFSIALLVSPIVTILIRKFGTRLTFGSGVVIQAAALIAASFSTRIWHLLLSQGIAFGVGMGLAFNSTVGVVAQWFHRRRSFANSLSTAGSGLGGLIYSLATNAIIENISLAWAFRILAILSFFVNGVCCLLMRDRNKAIGSVLSAFSWDLFRRLEFFLFMGWGFFSLFAYVIVIFSLPDYGANVGFSASQGSIAAAMLNLSQGIGRPLIGLASDRWGRINVCGISTLIAGVSSLLIWILAGQHFAGLIVYALFGAFAGSLWPTVAPVGAEIVGIKYLPSALSIFWLILVLPATFAQPIAQVIKQPGRDGYLGVQLLTGFMYLLSFICIWLLRIWKLRELEKANLTGAEQSSEHNGNGLHRSTTKASTKTSTGKIIMRGFFSLEHV</sequence>
<evidence type="ECO:0000259" key="5">
    <source>
        <dbReference type="PROSITE" id="PS50850"/>
    </source>
</evidence>
<dbReference type="OrthoDB" id="6499973at2759"/>
<feature type="transmembrane region" description="Helical" evidence="4">
    <location>
        <begin position="392"/>
        <end position="415"/>
    </location>
</feature>
<dbReference type="InterPro" id="IPR020846">
    <property type="entry name" value="MFS_dom"/>
</dbReference>
<dbReference type="InterPro" id="IPR011701">
    <property type="entry name" value="MFS"/>
</dbReference>
<feature type="transmembrane region" description="Helical" evidence="4">
    <location>
        <begin position="270"/>
        <end position="290"/>
    </location>
</feature>
<dbReference type="InterPro" id="IPR050327">
    <property type="entry name" value="Proton-linked_MCT"/>
</dbReference>